<sequence length="262" mass="29971">MPNISNIPKNRNSEFVNKIRISAVSYTNTKPFLYGIQHTDIINKIDLSLDIPSDCAQKLIDDVVDIGLIPVAAALSLPQWEIVSDYCIGAVGAVNSVFIFSNSDIKDVTTIQLDPQSRSSNNLARVLLKNHWLVNPKQLSNAPDYAQSVDEKTAFVQIGDRTFGKKQQYKYVYDLSEEWQKMTGLPFTFAAWIANKPIPQDFMDEFNESLKYGLDHREDLFKQLPMRDDFDLVDYLMVKIDYDLTADKKKALYLFHDYIKAL</sequence>
<dbReference type="InterPro" id="IPR030868">
    <property type="entry name" value="MqnA"/>
</dbReference>
<accession>A0A1G7UB78</accession>
<comment type="similarity">
    <text evidence="4">Belongs to the MqnA/MqnD family. MqnA subfamily.</text>
</comment>
<keyword evidence="6" id="KW-1185">Reference proteome</keyword>
<evidence type="ECO:0000256" key="2">
    <source>
        <dbReference type="ARBA" id="ARBA00022428"/>
    </source>
</evidence>
<dbReference type="HAMAP" id="MF_00995">
    <property type="entry name" value="MqnA"/>
    <property type="match status" value="1"/>
</dbReference>
<evidence type="ECO:0000313" key="6">
    <source>
        <dbReference type="Proteomes" id="UP000199705"/>
    </source>
</evidence>
<dbReference type="STRING" id="551996.SAMN05192573_103440"/>
<gene>
    <name evidence="4" type="primary">mqnA</name>
    <name evidence="5" type="ORF">SAMN05192573_103440</name>
</gene>
<dbReference type="InterPro" id="IPR003773">
    <property type="entry name" value="Menaquinone_biosynth"/>
</dbReference>
<name>A0A1G7UB78_9SPHI</name>
<dbReference type="Gene3D" id="3.40.190.10">
    <property type="entry name" value="Periplasmic binding protein-like II"/>
    <property type="match status" value="2"/>
</dbReference>
<dbReference type="GO" id="GO:0009234">
    <property type="term" value="P:menaquinone biosynthetic process"/>
    <property type="evidence" value="ECO:0007669"/>
    <property type="project" value="UniProtKB-UniRule"/>
</dbReference>
<evidence type="ECO:0000256" key="4">
    <source>
        <dbReference type="HAMAP-Rule" id="MF_00995"/>
    </source>
</evidence>
<protein>
    <recommendedName>
        <fullName evidence="4">Chorismate dehydratase</fullName>
        <ecNumber evidence="4">4.2.1.151</ecNumber>
    </recommendedName>
    <alternativeName>
        <fullName evidence="4">Menaquinone biosynthetic enzyme MqnA</fullName>
    </alternativeName>
</protein>
<comment type="function">
    <text evidence="4">Catalyzes the dehydration of chorismate into 3-[(1-carboxyvinyl)oxy]benzoate, a step in the biosynthesis of menaquinone (MK, vitamin K2).</text>
</comment>
<organism evidence="5 6">
    <name type="scientific">Mucilaginibacter gossypii</name>
    <dbReference type="NCBI Taxonomy" id="551996"/>
    <lineage>
        <taxon>Bacteria</taxon>
        <taxon>Pseudomonadati</taxon>
        <taxon>Bacteroidota</taxon>
        <taxon>Sphingobacteriia</taxon>
        <taxon>Sphingobacteriales</taxon>
        <taxon>Sphingobacteriaceae</taxon>
        <taxon>Mucilaginibacter</taxon>
    </lineage>
</organism>
<dbReference type="CDD" id="cd13634">
    <property type="entry name" value="PBP2_Sco4506"/>
    <property type="match status" value="1"/>
</dbReference>
<dbReference type="PANTHER" id="PTHR37690">
    <property type="entry name" value="CHORISMATE DEHYDRATASE"/>
    <property type="match status" value="1"/>
</dbReference>
<proteinExistence type="inferred from homology"/>
<dbReference type="PANTHER" id="PTHR37690:SF1">
    <property type="entry name" value="CHORISMATE DEHYDRATASE"/>
    <property type="match status" value="1"/>
</dbReference>
<evidence type="ECO:0000313" key="5">
    <source>
        <dbReference type="EMBL" id="SDG44836.1"/>
    </source>
</evidence>
<dbReference type="EC" id="4.2.1.151" evidence="4"/>
<dbReference type="SUPFAM" id="SSF53850">
    <property type="entry name" value="Periplasmic binding protein-like II"/>
    <property type="match status" value="1"/>
</dbReference>
<dbReference type="EMBL" id="FNCG01000003">
    <property type="protein sequence ID" value="SDG44836.1"/>
    <property type="molecule type" value="Genomic_DNA"/>
</dbReference>
<dbReference type="GO" id="GO:0016836">
    <property type="term" value="F:hydro-lyase activity"/>
    <property type="evidence" value="ECO:0007669"/>
    <property type="project" value="UniProtKB-UniRule"/>
</dbReference>
<dbReference type="AlphaFoldDB" id="A0A1G7UB78"/>
<evidence type="ECO:0000256" key="3">
    <source>
        <dbReference type="ARBA" id="ARBA00023239"/>
    </source>
</evidence>
<dbReference type="Pfam" id="PF02621">
    <property type="entry name" value="VitK2_biosynth"/>
    <property type="match status" value="1"/>
</dbReference>
<evidence type="ECO:0000256" key="1">
    <source>
        <dbReference type="ARBA" id="ARBA00004863"/>
    </source>
</evidence>
<keyword evidence="3 4" id="KW-0456">Lyase</keyword>
<comment type="catalytic activity">
    <reaction evidence="4">
        <text>chorismate = 3-[(1-carboxyvinyl)-oxy]benzoate + H2O</text>
        <dbReference type="Rhea" id="RHEA:40051"/>
        <dbReference type="ChEBI" id="CHEBI:15377"/>
        <dbReference type="ChEBI" id="CHEBI:29748"/>
        <dbReference type="ChEBI" id="CHEBI:76981"/>
        <dbReference type="EC" id="4.2.1.151"/>
    </reaction>
</comment>
<reference evidence="6" key="1">
    <citation type="submission" date="2016-10" db="EMBL/GenBank/DDBJ databases">
        <authorList>
            <person name="Varghese N."/>
            <person name="Submissions S."/>
        </authorList>
    </citation>
    <scope>NUCLEOTIDE SEQUENCE [LARGE SCALE GENOMIC DNA]</scope>
    <source>
        <strain evidence="6">Gh-67</strain>
    </source>
</reference>
<comment type="pathway">
    <text evidence="1 4">Quinol/quinone metabolism; menaquinone biosynthesis.</text>
</comment>
<keyword evidence="2 4" id="KW-0474">Menaquinone biosynthesis</keyword>
<dbReference type="Proteomes" id="UP000199705">
    <property type="component" value="Unassembled WGS sequence"/>
</dbReference>
<dbReference type="UniPathway" id="UPA00079"/>